<dbReference type="Gene3D" id="1.20.120.160">
    <property type="entry name" value="HPT domain"/>
    <property type="match status" value="1"/>
</dbReference>
<dbReference type="EMBL" id="JAJNDC010000001">
    <property type="protein sequence ID" value="MCW9712307.1"/>
    <property type="molecule type" value="Genomic_DNA"/>
</dbReference>
<dbReference type="RefSeq" id="WP_265788159.1">
    <property type="nucleotide sequence ID" value="NZ_BAABRS010000001.1"/>
</dbReference>
<feature type="coiled-coil region" evidence="1">
    <location>
        <begin position="65"/>
        <end position="92"/>
    </location>
</feature>
<sequence>MDYTYIEPDKISEMLFDESEYVIEFCEAGVLSFTEFKDNFHNHLLDRNMKQLREAGHKIKPGAKMMGADEVVDNYEKAKVRLEEDAPDEELKELVDTMDSICATIIDELEHLAQNPE</sequence>
<comment type="caution">
    <text evidence="2">The sequence shown here is derived from an EMBL/GenBank/DDBJ whole genome shotgun (WGS) entry which is preliminary data.</text>
</comment>
<protein>
    <submittedName>
        <fullName evidence="2">Taurine dioxygenase</fullName>
    </submittedName>
</protein>
<organism evidence="2 3">
    <name type="scientific">Fodinibius salicampi</name>
    <dbReference type="NCBI Taxonomy" id="1920655"/>
    <lineage>
        <taxon>Bacteria</taxon>
        <taxon>Pseudomonadati</taxon>
        <taxon>Balneolota</taxon>
        <taxon>Balneolia</taxon>
        <taxon>Balneolales</taxon>
        <taxon>Balneolaceae</taxon>
        <taxon>Fodinibius</taxon>
    </lineage>
</organism>
<keyword evidence="1" id="KW-0175">Coiled coil</keyword>
<dbReference type="Proteomes" id="UP001207337">
    <property type="component" value="Unassembled WGS sequence"/>
</dbReference>
<dbReference type="SUPFAM" id="SSF47226">
    <property type="entry name" value="Histidine-containing phosphotransfer domain, HPT domain"/>
    <property type="match status" value="1"/>
</dbReference>
<proteinExistence type="predicted"/>
<keyword evidence="2" id="KW-0560">Oxidoreductase</keyword>
<keyword evidence="2" id="KW-0223">Dioxygenase</keyword>
<accession>A0ABT3PWT8</accession>
<dbReference type="GO" id="GO:0051213">
    <property type="term" value="F:dioxygenase activity"/>
    <property type="evidence" value="ECO:0007669"/>
    <property type="project" value="UniProtKB-KW"/>
</dbReference>
<evidence type="ECO:0000256" key="1">
    <source>
        <dbReference type="SAM" id="Coils"/>
    </source>
</evidence>
<gene>
    <name evidence="2" type="ORF">LQ318_05240</name>
</gene>
<evidence type="ECO:0000313" key="2">
    <source>
        <dbReference type="EMBL" id="MCW9712307.1"/>
    </source>
</evidence>
<evidence type="ECO:0000313" key="3">
    <source>
        <dbReference type="Proteomes" id="UP001207337"/>
    </source>
</evidence>
<reference evidence="2 3" key="1">
    <citation type="submission" date="2021-11" db="EMBL/GenBank/DDBJ databases">
        <title>Aliifidinibius sp. nov., a new bacterium isolated from saline soil.</title>
        <authorList>
            <person name="Galisteo C."/>
            <person name="De La Haba R."/>
            <person name="Sanchez-Porro C."/>
            <person name="Ventosa A."/>
        </authorList>
    </citation>
    <scope>NUCLEOTIDE SEQUENCE [LARGE SCALE GENOMIC DNA]</scope>
    <source>
        <strain evidence="2 3">KACC 190600</strain>
    </source>
</reference>
<keyword evidence="3" id="KW-1185">Reference proteome</keyword>
<name>A0ABT3PWT8_9BACT</name>
<dbReference type="InterPro" id="IPR036641">
    <property type="entry name" value="HPT_dom_sf"/>
</dbReference>